<feature type="transmembrane region" description="Helical" evidence="7">
    <location>
        <begin position="26"/>
        <end position="49"/>
    </location>
</feature>
<evidence type="ECO:0000256" key="6">
    <source>
        <dbReference type="SAM" id="MobiDB-lite"/>
    </source>
</evidence>
<reference evidence="9 10" key="1">
    <citation type="journal article" date="2024" name="Commun. Biol.">
        <title>Comparative genomic analysis of thermophilic fungi reveals convergent evolutionary adaptations and gene losses.</title>
        <authorList>
            <person name="Steindorff A.S."/>
            <person name="Aguilar-Pontes M.V."/>
            <person name="Robinson A.J."/>
            <person name="Andreopoulos B."/>
            <person name="LaButti K."/>
            <person name="Kuo A."/>
            <person name="Mondo S."/>
            <person name="Riley R."/>
            <person name="Otillar R."/>
            <person name="Haridas S."/>
            <person name="Lipzen A."/>
            <person name="Grimwood J."/>
            <person name="Schmutz J."/>
            <person name="Clum A."/>
            <person name="Reid I.D."/>
            <person name="Moisan M.C."/>
            <person name="Butler G."/>
            <person name="Nguyen T.T.M."/>
            <person name="Dewar K."/>
            <person name="Conant G."/>
            <person name="Drula E."/>
            <person name="Henrissat B."/>
            <person name="Hansel C."/>
            <person name="Singer S."/>
            <person name="Hutchinson M.I."/>
            <person name="de Vries R.P."/>
            <person name="Natvig D.O."/>
            <person name="Powell A.J."/>
            <person name="Tsang A."/>
            <person name="Grigoriev I.V."/>
        </authorList>
    </citation>
    <scope>NUCLEOTIDE SEQUENCE [LARGE SCALE GENOMIC DNA]</scope>
    <source>
        <strain evidence="9 10">CBS 620.91</strain>
    </source>
</reference>
<protein>
    <recommendedName>
        <fullName evidence="8">Rhodopsin domain-containing protein</fullName>
    </recommendedName>
</protein>
<feature type="domain" description="Rhodopsin" evidence="8">
    <location>
        <begin position="45"/>
        <end position="280"/>
    </location>
</feature>
<feature type="region of interest" description="Disordered" evidence="6">
    <location>
        <begin position="385"/>
        <end position="421"/>
    </location>
</feature>
<evidence type="ECO:0000259" key="8">
    <source>
        <dbReference type="Pfam" id="PF20684"/>
    </source>
</evidence>
<comment type="subcellular location">
    <subcellularLocation>
        <location evidence="1">Membrane</location>
        <topology evidence="1">Multi-pass membrane protein</topology>
    </subcellularLocation>
</comment>
<feature type="transmembrane region" description="Helical" evidence="7">
    <location>
        <begin position="61"/>
        <end position="81"/>
    </location>
</feature>
<feature type="transmembrane region" description="Helical" evidence="7">
    <location>
        <begin position="183"/>
        <end position="206"/>
    </location>
</feature>
<organism evidence="9 10">
    <name type="scientific">Humicola insolens</name>
    <name type="common">Soft-rot fungus</name>
    <dbReference type="NCBI Taxonomy" id="85995"/>
    <lineage>
        <taxon>Eukaryota</taxon>
        <taxon>Fungi</taxon>
        <taxon>Dikarya</taxon>
        <taxon>Ascomycota</taxon>
        <taxon>Pezizomycotina</taxon>
        <taxon>Sordariomycetes</taxon>
        <taxon>Sordariomycetidae</taxon>
        <taxon>Sordariales</taxon>
        <taxon>Chaetomiaceae</taxon>
        <taxon>Mycothermus</taxon>
    </lineage>
</organism>
<proteinExistence type="inferred from homology"/>
<evidence type="ECO:0000256" key="5">
    <source>
        <dbReference type="ARBA" id="ARBA00038359"/>
    </source>
</evidence>
<gene>
    <name evidence="9" type="ORF">VTJ49DRAFT_4879</name>
</gene>
<evidence type="ECO:0000256" key="3">
    <source>
        <dbReference type="ARBA" id="ARBA00022989"/>
    </source>
</evidence>
<feature type="compositionally biased region" description="Acidic residues" evidence="6">
    <location>
        <begin position="459"/>
        <end position="470"/>
    </location>
</feature>
<keyword evidence="10" id="KW-1185">Reference proteome</keyword>
<keyword evidence="4 7" id="KW-0472">Membrane</keyword>
<dbReference type="InterPro" id="IPR052337">
    <property type="entry name" value="SAT4-like"/>
</dbReference>
<keyword evidence="2 7" id="KW-0812">Transmembrane</keyword>
<evidence type="ECO:0000313" key="10">
    <source>
        <dbReference type="Proteomes" id="UP001583172"/>
    </source>
</evidence>
<dbReference type="PANTHER" id="PTHR33048:SF55">
    <property type="entry name" value="INTEGRAL MEMBRANE PROTEIN"/>
    <property type="match status" value="1"/>
</dbReference>
<dbReference type="Pfam" id="PF20684">
    <property type="entry name" value="Fung_rhodopsin"/>
    <property type="match status" value="1"/>
</dbReference>
<dbReference type="EMBL" id="JAZGSY010000390">
    <property type="protein sequence ID" value="KAL1836604.1"/>
    <property type="molecule type" value="Genomic_DNA"/>
</dbReference>
<evidence type="ECO:0000256" key="2">
    <source>
        <dbReference type="ARBA" id="ARBA00022692"/>
    </source>
</evidence>
<evidence type="ECO:0000256" key="4">
    <source>
        <dbReference type="ARBA" id="ARBA00023136"/>
    </source>
</evidence>
<comment type="similarity">
    <text evidence="5">Belongs to the SAT4 family.</text>
</comment>
<name>A0ABR3V4C3_HUMIN</name>
<comment type="caution">
    <text evidence="9">The sequence shown here is derived from an EMBL/GenBank/DDBJ whole genome shotgun (WGS) entry which is preliminary data.</text>
</comment>
<dbReference type="Proteomes" id="UP001583172">
    <property type="component" value="Unassembled WGS sequence"/>
</dbReference>
<feature type="region of interest" description="Disordered" evidence="6">
    <location>
        <begin position="435"/>
        <end position="470"/>
    </location>
</feature>
<dbReference type="InterPro" id="IPR049326">
    <property type="entry name" value="Rhodopsin_dom_fungi"/>
</dbReference>
<feature type="compositionally biased region" description="Basic and acidic residues" evidence="6">
    <location>
        <begin position="410"/>
        <end position="421"/>
    </location>
</feature>
<feature type="transmembrane region" description="Helical" evidence="7">
    <location>
        <begin position="218"/>
        <end position="242"/>
    </location>
</feature>
<evidence type="ECO:0000256" key="1">
    <source>
        <dbReference type="ARBA" id="ARBA00004141"/>
    </source>
</evidence>
<accession>A0ABR3V4C3</accession>
<evidence type="ECO:0000313" key="9">
    <source>
        <dbReference type="EMBL" id="KAL1836604.1"/>
    </source>
</evidence>
<sequence>MYTPAEARHAFAVDPVGPVPYSSFQVFGLFIVTFGNVPAIVACVLRWYVRRLSSGLGLDDWLIFLATALEVPQTVFAVFYIRTGYWGIHDHDIPPHPWNQGLFWSYMNRLFYMPLLVLVKISALLFLLRLGGTKRLVRLSCKALIALLIAQLLAFLPATIFMCQPVEYAWLGVGKGRCFRADFFALSLAVFNVVTDVLTLLIPFLAFVGIKLNKRVRFAILTVFALGGLVTFASALRLYYIIRVWFLRPADRHYSIGYTLNTIEVNLAIITATLPTLWPLGRLWFPRAFETMGLHRPYLHRDIEVGYASHVGPPPPQDGHAENGGTELSKDGASPAAAPTTKLPLKAKILLWLQRPKRPLSVLRPLSVTNAGPNATDRTTAWRRRGHGAFGTPTTSSGRTNLATWGSGKGGKEAESDHDNDDDYYHEAVRRVEMSTTRVSGESLSRGGILVCPENRGEGEEEEEAAGPRR</sequence>
<keyword evidence="3 7" id="KW-1133">Transmembrane helix</keyword>
<feature type="compositionally biased region" description="Polar residues" evidence="6">
    <location>
        <begin position="392"/>
        <end position="404"/>
    </location>
</feature>
<feature type="transmembrane region" description="Helical" evidence="7">
    <location>
        <begin position="143"/>
        <end position="163"/>
    </location>
</feature>
<evidence type="ECO:0000256" key="7">
    <source>
        <dbReference type="SAM" id="Phobius"/>
    </source>
</evidence>
<feature type="transmembrane region" description="Helical" evidence="7">
    <location>
        <begin position="111"/>
        <end position="131"/>
    </location>
</feature>
<feature type="region of interest" description="Disordered" evidence="6">
    <location>
        <begin position="309"/>
        <end position="339"/>
    </location>
</feature>
<dbReference type="PANTHER" id="PTHR33048">
    <property type="entry name" value="PTH11-LIKE INTEGRAL MEMBRANE PROTEIN (AFU_ORTHOLOGUE AFUA_5G11245)"/>
    <property type="match status" value="1"/>
</dbReference>